<protein>
    <submittedName>
        <fullName evidence="1">Uncharacterized protein</fullName>
    </submittedName>
</protein>
<name>A0ABT4MXR7_GORRU</name>
<keyword evidence="2" id="KW-1185">Reference proteome</keyword>
<evidence type="ECO:0000313" key="2">
    <source>
        <dbReference type="Proteomes" id="UP001067235"/>
    </source>
</evidence>
<evidence type="ECO:0000313" key="1">
    <source>
        <dbReference type="EMBL" id="MCZ4551810.1"/>
    </source>
</evidence>
<dbReference type="RefSeq" id="WP_301572708.1">
    <property type="nucleotide sequence ID" value="NZ_JAPWIE010000005.1"/>
</dbReference>
<gene>
    <name evidence="1" type="ORF">O4213_17605</name>
</gene>
<organism evidence="1 2">
    <name type="scientific">Gordonia rubripertincta</name>
    <name type="common">Rhodococcus corallinus</name>
    <dbReference type="NCBI Taxonomy" id="36822"/>
    <lineage>
        <taxon>Bacteria</taxon>
        <taxon>Bacillati</taxon>
        <taxon>Actinomycetota</taxon>
        <taxon>Actinomycetes</taxon>
        <taxon>Mycobacteriales</taxon>
        <taxon>Gordoniaceae</taxon>
        <taxon>Gordonia</taxon>
    </lineage>
</organism>
<reference evidence="1" key="1">
    <citation type="submission" date="2022-12" db="EMBL/GenBank/DDBJ databases">
        <authorList>
            <person name="Krivoruchko A.V."/>
            <person name="Elkin A."/>
        </authorList>
    </citation>
    <scope>NUCLEOTIDE SEQUENCE</scope>
    <source>
        <strain evidence="1">IEGM 1388</strain>
    </source>
</reference>
<accession>A0ABT4MXR7</accession>
<sequence>MSTGGYVDLSKGEVLDDIFTEASIVGDHAAIDVEGQSDRWLWLDHADSRGGWRGMTAFTERQRDDDLRRRLEHAIDAKRAFSRFRDLIHEGDLADRWHTFSTDRRMGRARELLARDIRVI</sequence>
<dbReference type="Proteomes" id="UP001067235">
    <property type="component" value="Unassembled WGS sequence"/>
</dbReference>
<proteinExistence type="predicted"/>
<dbReference type="EMBL" id="JAPWIE010000005">
    <property type="protein sequence ID" value="MCZ4551810.1"/>
    <property type="molecule type" value="Genomic_DNA"/>
</dbReference>
<comment type="caution">
    <text evidence="1">The sequence shown here is derived from an EMBL/GenBank/DDBJ whole genome shotgun (WGS) entry which is preliminary data.</text>
</comment>